<evidence type="ECO:0000256" key="6">
    <source>
        <dbReference type="ARBA" id="ARBA00023268"/>
    </source>
</evidence>
<dbReference type="CDD" id="cd05401">
    <property type="entry name" value="NT_GlnE_GlnD_like"/>
    <property type="match status" value="2"/>
</dbReference>
<dbReference type="Pfam" id="PF08335">
    <property type="entry name" value="GlnD_UR_UTase"/>
    <property type="match status" value="2"/>
</dbReference>
<evidence type="ECO:0000256" key="5">
    <source>
        <dbReference type="ARBA" id="ARBA00022842"/>
    </source>
</evidence>
<feature type="domain" description="PII-uridylyltransferase/Glutamine-synthetase adenylyltransferase" evidence="8">
    <location>
        <begin position="765"/>
        <end position="872"/>
    </location>
</feature>
<feature type="domain" description="Glutamate-ammonia ligase adenylyltransferase repeated" evidence="7">
    <location>
        <begin position="39"/>
        <end position="251"/>
    </location>
</feature>
<dbReference type="Gene3D" id="1.20.120.330">
    <property type="entry name" value="Nucleotidyltransferases domain 2"/>
    <property type="match status" value="2"/>
</dbReference>
<keyword evidence="2 9" id="KW-0548">Nucleotidyltransferase</keyword>
<dbReference type="InterPro" id="IPR043519">
    <property type="entry name" value="NT_sf"/>
</dbReference>
<dbReference type="AlphaFoldDB" id="A0AAN0RJA4"/>
<dbReference type="PANTHER" id="PTHR30621:SF0">
    <property type="entry name" value="BIFUNCTIONAL GLUTAMINE SYNTHETASE ADENYLYLTRANSFERASE_ADENYLYL-REMOVING ENZYME"/>
    <property type="match status" value="1"/>
</dbReference>
<dbReference type="GO" id="GO:0005829">
    <property type="term" value="C:cytosol"/>
    <property type="evidence" value="ECO:0007669"/>
    <property type="project" value="TreeGrafter"/>
</dbReference>
<organism evidence="9 10">
    <name type="scientific">Planktomarina temperata RCA23</name>
    <dbReference type="NCBI Taxonomy" id="666509"/>
    <lineage>
        <taxon>Bacteria</taxon>
        <taxon>Pseudomonadati</taxon>
        <taxon>Pseudomonadota</taxon>
        <taxon>Alphaproteobacteria</taxon>
        <taxon>Rhodobacterales</taxon>
        <taxon>Paracoccaceae</taxon>
        <taxon>Planktomarina</taxon>
    </lineage>
</organism>
<dbReference type="InterPro" id="IPR023057">
    <property type="entry name" value="GlnE"/>
</dbReference>
<dbReference type="GO" id="GO:0005524">
    <property type="term" value="F:ATP binding"/>
    <property type="evidence" value="ECO:0007669"/>
    <property type="project" value="UniProtKB-KW"/>
</dbReference>
<evidence type="ECO:0000313" key="10">
    <source>
        <dbReference type="Proteomes" id="UP000028680"/>
    </source>
</evidence>
<dbReference type="InterPro" id="IPR005190">
    <property type="entry name" value="GlnE_rpt_dom"/>
</dbReference>
<evidence type="ECO:0000256" key="3">
    <source>
        <dbReference type="ARBA" id="ARBA00022741"/>
    </source>
</evidence>
<dbReference type="KEGG" id="ptp:RCA23_c16980"/>
<evidence type="ECO:0000256" key="4">
    <source>
        <dbReference type="ARBA" id="ARBA00022840"/>
    </source>
</evidence>
<dbReference type="SUPFAM" id="SSF81301">
    <property type="entry name" value="Nucleotidyltransferase"/>
    <property type="match status" value="2"/>
</dbReference>
<dbReference type="Proteomes" id="UP000028680">
    <property type="component" value="Chromosome"/>
</dbReference>
<keyword evidence="5" id="KW-0460">Magnesium</keyword>
<feature type="domain" description="Glutamate-ammonia ligase adenylyltransferase repeated" evidence="7">
    <location>
        <begin position="500"/>
        <end position="742"/>
    </location>
</feature>
<name>A0AAN0RJA4_9RHOB</name>
<keyword evidence="4" id="KW-0067">ATP-binding</keyword>
<feature type="domain" description="PII-uridylyltransferase/Glutamine-synthetase adenylyltransferase" evidence="8">
    <location>
        <begin position="275"/>
        <end position="413"/>
    </location>
</feature>
<keyword evidence="6" id="KW-0511">Multifunctional enzyme</keyword>
<dbReference type="EC" id="2.7.7.42" evidence="9"/>
<reference evidence="9 10" key="1">
    <citation type="journal article" date="2014" name="ISME J.">
        <title>Adaptation of an abundant Roseobacter RCA organism to pelagic systems revealed by genomic and transcriptomic analyses.</title>
        <authorList>
            <person name="Voget S."/>
            <person name="Wemheuer B."/>
            <person name="Brinkhoff T."/>
            <person name="Vollmers J."/>
            <person name="Dietrich S."/>
            <person name="Giebel H.A."/>
            <person name="Beardsley C."/>
            <person name="Sardemann C."/>
            <person name="Bakenhus I."/>
            <person name="Billerbeck S."/>
            <person name="Daniel R."/>
            <person name="Simon M."/>
        </authorList>
    </citation>
    <scope>NUCLEOTIDE SEQUENCE [LARGE SCALE GENOMIC DNA]</scope>
    <source>
        <strain evidence="9 10">RCA23</strain>
    </source>
</reference>
<dbReference type="PANTHER" id="PTHR30621">
    <property type="entry name" value="GLUTAMINE SYNTHETASE ADENYLYLTRANSFERASE"/>
    <property type="match status" value="1"/>
</dbReference>
<dbReference type="InterPro" id="IPR013546">
    <property type="entry name" value="PII_UdlTrfase/GS_AdlTrfase"/>
</dbReference>
<evidence type="ECO:0000256" key="2">
    <source>
        <dbReference type="ARBA" id="ARBA00022695"/>
    </source>
</evidence>
<evidence type="ECO:0000259" key="7">
    <source>
        <dbReference type="Pfam" id="PF03710"/>
    </source>
</evidence>
<sequence>MAFETARGQALAADWGASGALAEVLTGIGGCSPYLCDLLRQEQDWLAEAVTLAAPLQNVLPADITSHIGPELRRAKRRVAGFLAMAEVTGAYSLAQSTQALTEFADQAVALAFEAALAPYQASGKLLEETGLFVIAMGKMGAGELNYSSDIDLVVMFDDREMDHFEAATRRQVLVRVTRAATKLLNDITEHGYVFRTDLRLRPDPSVTPICVAMSSALDYYESLGRTWERAAFIKARVCAGDREAGAAFLDQMVPFVWRRYLDFAAIEEAHALRLKIRTKTGARGAISVPGHDVKLGRGGIREIEFFTQTRQLISGGRDADLRSCQTVAALDQLAAKDWISEAIRNQLQRSYRVLRHTEHAIQMIRDAQTQSVPTSDEGIGRVAGLLGLSASEFLTQTGAHLNAVHAITESFFAPAPATAPEVALEDHHEITQHWPSYAAMRSERATALFDMLRPEILARLQKAPDPKEALIHFDNFLRGLPAGIQVFSLFAANPKLVELLTDIVVSAPALAQYLGRNSGVLDAVLSGEFFAPWPGTEALAAQLTEKLAVATDYEAGLDLARIWTKEWHFRIGVHLLEGLIAPRDAASHYAQLAEAVLTAVFDFVHQNFALKYGHIPDSDCAILAMGSLGAGQLNSQSDLDMILIFDADVNAQSDGAKPLSCRQYFSRLTQALITALTAPTAHGRLYEVDMRLRPSGRAGPVATSLAGFESYQRAEAWTWEHLALTRGRVITGSAVFREAVERLRQQILDEKADWARILTGLRDMRARLAEGKPQSGFWDLKRGSGGLQDIELVAQGMALMQSCREGATAAQLHFAQRGQAPVAADFACLARSHDWLSELRLLHHLICGTDVQSEAFAEGGLARLRRIMKMGPEVDLKQMITEHRGQCAEVIDQILGQSEGQGNES</sequence>
<gene>
    <name evidence="9" type="primary">glnE</name>
    <name evidence="9" type="ORF">RCA23_c16980</name>
</gene>
<dbReference type="GO" id="GO:0008882">
    <property type="term" value="F:[glutamate-ammonia-ligase] adenylyltransferase activity"/>
    <property type="evidence" value="ECO:0007669"/>
    <property type="project" value="UniProtKB-EC"/>
</dbReference>
<protein>
    <submittedName>
        <fullName evidence="9">Glutamate-ammonia-ligase adenylyltransferase GlnE</fullName>
        <ecNumber evidence="9">2.7.7.42</ecNumber>
    </submittedName>
</protein>
<dbReference type="EMBL" id="CP003984">
    <property type="protein sequence ID" value="AII87233.1"/>
    <property type="molecule type" value="Genomic_DNA"/>
</dbReference>
<keyword evidence="10" id="KW-1185">Reference proteome</keyword>
<dbReference type="Pfam" id="PF03710">
    <property type="entry name" value="GlnE"/>
    <property type="match status" value="2"/>
</dbReference>
<evidence type="ECO:0000313" key="9">
    <source>
        <dbReference type="EMBL" id="AII87233.1"/>
    </source>
</evidence>
<proteinExistence type="predicted"/>
<keyword evidence="3" id="KW-0547">Nucleotide-binding</keyword>
<evidence type="ECO:0000256" key="1">
    <source>
        <dbReference type="ARBA" id="ARBA00022679"/>
    </source>
</evidence>
<accession>A0AAN0RJA4</accession>
<keyword evidence="1 9" id="KW-0808">Transferase</keyword>
<dbReference type="Gene3D" id="3.30.460.10">
    <property type="entry name" value="Beta Polymerase, domain 2"/>
    <property type="match status" value="2"/>
</dbReference>
<evidence type="ECO:0000259" key="8">
    <source>
        <dbReference type="Pfam" id="PF08335"/>
    </source>
</evidence>
<dbReference type="SUPFAM" id="SSF81593">
    <property type="entry name" value="Nucleotidyltransferase substrate binding subunit/domain"/>
    <property type="match status" value="2"/>
</dbReference>
<dbReference type="GO" id="GO:0000820">
    <property type="term" value="P:regulation of glutamine family amino acid metabolic process"/>
    <property type="evidence" value="ECO:0007669"/>
    <property type="project" value="TreeGrafter"/>
</dbReference>